<dbReference type="Proteomes" id="UP000828390">
    <property type="component" value="Unassembled WGS sequence"/>
</dbReference>
<accession>A0A9D4ET95</accession>
<reference evidence="1" key="1">
    <citation type="journal article" date="2019" name="bioRxiv">
        <title>The Genome of the Zebra Mussel, Dreissena polymorpha: A Resource for Invasive Species Research.</title>
        <authorList>
            <person name="McCartney M.A."/>
            <person name="Auch B."/>
            <person name="Kono T."/>
            <person name="Mallez S."/>
            <person name="Zhang Y."/>
            <person name="Obille A."/>
            <person name="Becker A."/>
            <person name="Abrahante J.E."/>
            <person name="Garbe J."/>
            <person name="Badalamenti J.P."/>
            <person name="Herman A."/>
            <person name="Mangelson H."/>
            <person name="Liachko I."/>
            <person name="Sullivan S."/>
            <person name="Sone E.D."/>
            <person name="Koren S."/>
            <person name="Silverstein K.A.T."/>
            <person name="Beckman K.B."/>
            <person name="Gohl D.M."/>
        </authorList>
    </citation>
    <scope>NUCLEOTIDE SEQUENCE</scope>
    <source>
        <strain evidence="1">Duluth1</strain>
        <tissue evidence="1">Whole animal</tissue>
    </source>
</reference>
<evidence type="ECO:0000313" key="2">
    <source>
        <dbReference type="Proteomes" id="UP000828390"/>
    </source>
</evidence>
<organism evidence="1 2">
    <name type="scientific">Dreissena polymorpha</name>
    <name type="common">Zebra mussel</name>
    <name type="synonym">Mytilus polymorpha</name>
    <dbReference type="NCBI Taxonomy" id="45954"/>
    <lineage>
        <taxon>Eukaryota</taxon>
        <taxon>Metazoa</taxon>
        <taxon>Spiralia</taxon>
        <taxon>Lophotrochozoa</taxon>
        <taxon>Mollusca</taxon>
        <taxon>Bivalvia</taxon>
        <taxon>Autobranchia</taxon>
        <taxon>Heteroconchia</taxon>
        <taxon>Euheterodonta</taxon>
        <taxon>Imparidentia</taxon>
        <taxon>Neoheterodontei</taxon>
        <taxon>Myida</taxon>
        <taxon>Dreissenoidea</taxon>
        <taxon>Dreissenidae</taxon>
        <taxon>Dreissena</taxon>
    </lineage>
</organism>
<protein>
    <submittedName>
        <fullName evidence="1">Uncharacterized protein</fullName>
    </submittedName>
</protein>
<keyword evidence="2" id="KW-1185">Reference proteome</keyword>
<comment type="caution">
    <text evidence="1">The sequence shown here is derived from an EMBL/GenBank/DDBJ whole genome shotgun (WGS) entry which is preliminary data.</text>
</comment>
<evidence type="ECO:0000313" key="1">
    <source>
        <dbReference type="EMBL" id="KAH3785341.1"/>
    </source>
</evidence>
<reference evidence="1" key="2">
    <citation type="submission" date="2020-11" db="EMBL/GenBank/DDBJ databases">
        <authorList>
            <person name="McCartney M.A."/>
            <person name="Auch B."/>
            <person name="Kono T."/>
            <person name="Mallez S."/>
            <person name="Becker A."/>
            <person name="Gohl D.M."/>
            <person name="Silverstein K.A.T."/>
            <person name="Koren S."/>
            <person name="Bechman K.B."/>
            <person name="Herman A."/>
            <person name="Abrahante J.E."/>
            <person name="Garbe J."/>
        </authorList>
    </citation>
    <scope>NUCLEOTIDE SEQUENCE</scope>
    <source>
        <strain evidence="1">Duluth1</strain>
        <tissue evidence="1">Whole animal</tissue>
    </source>
</reference>
<name>A0A9D4ET95_DREPO</name>
<sequence>MKSFHLESQPLRDIEKLAFQGQHAARMGIIVNLYMQQALGHLLQTSSKEANLDSAVQCVRDIFAKNTKSLDQLGQIAAIHHLIRRKCAMADTGLNEPKDIMNQIWNLSLSHEGVFGPGLEQTLNDRVEINKHISDLLPQVDRRGKRRSLSIPEQPWKRARFGETKRNQNYRSFNNYGGAVKQQYKPATATASYPRFPKTSMIELKSTNKLLTFCPRLIGGESVGHYIYMNSHLNVHGLEIHK</sequence>
<gene>
    <name evidence="1" type="ORF">DPMN_163428</name>
</gene>
<dbReference type="EMBL" id="JAIWYP010000008">
    <property type="protein sequence ID" value="KAH3785341.1"/>
    <property type="molecule type" value="Genomic_DNA"/>
</dbReference>
<dbReference type="AlphaFoldDB" id="A0A9D4ET95"/>
<proteinExistence type="predicted"/>